<reference evidence="4" key="1">
    <citation type="submission" date="2021-02" db="EMBL/GenBank/DDBJ databases">
        <authorList>
            <person name="Dougan E. K."/>
            <person name="Rhodes N."/>
            <person name="Thang M."/>
            <person name="Chan C."/>
        </authorList>
    </citation>
    <scope>NUCLEOTIDE SEQUENCE</scope>
</reference>
<accession>A0A813FDA2</accession>
<sequence length="321" mass="35597">MAAGSYQLGFQITPLLGHGGLDSSGDFKGGPHPVEDDPLFRLCTENRDGGNKWVQEGRHEEAVGRYSELIMQSRALENETDILWTEEGRIQVRQLRAAAYLNLSLCFLKLKQWTHAVNTATRAMQGDKDPADPKEDVLAPEKKAKALFRRAQAQRDGFAKMDEAVKDLKKAAEYAPEDKAVQQELRLTMLALKKSAEASDKKLAGFLNRDKKVQRGDGIFSDADRDRDTSGPQLPKEPVKVSDGLWVVPKGEEDEEKKATEDEIDFEELSREISEMKEERPEAFAELQVKMAAMMAEQAALPEVPEESAEGAESEPAPAAA</sequence>
<comment type="caution">
    <text evidence="4">The sequence shown here is derived from an EMBL/GenBank/DDBJ whole genome shotgun (WGS) entry which is preliminary data.</text>
</comment>
<keyword evidence="2" id="KW-0802">TPR repeat</keyword>
<feature type="region of interest" description="Disordered" evidence="3">
    <location>
        <begin position="248"/>
        <end position="267"/>
    </location>
</feature>
<dbReference type="InterPro" id="IPR011990">
    <property type="entry name" value="TPR-like_helical_dom_sf"/>
</dbReference>
<dbReference type="PANTHER" id="PTHR11242:SF0">
    <property type="entry name" value="TPR_REGION DOMAIN-CONTAINING PROTEIN"/>
    <property type="match status" value="1"/>
</dbReference>
<evidence type="ECO:0000256" key="2">
    <source>
        <dbReference type="ARBA" id="ARBA00022803"/>
    </source>
</evidence>
<gene>
    <name evidence="4" type="ORF">PGLA1383_LOCUS30244</name>
</gene>
<evidence type="ECO:0000313" key="4">
    <source>
        <dbReference type="EMBL" id="CAE8612447.1"/>
    </source>
</evidence>
<dbReference type="Proteomes" id="UP000654075">
    <property type="component" value="Unassembled WGS sequence"/>
</dbReference>
<evidence type="ECO:0000256" key="3">
    <source>
        <dbReference type="SAM" id="MobiDB-lite"/>
    </source>
</evidence>
<name>A0A813FDA2_POLGL</name>
<evidence type="ECO:0000313" key="5">
    <source>
        <dbReference type="Proteomes" id="UP000654075"/>
    </source>
</evidence>
<feature type="region of interest" description="Disordered" evidence="3">
    <location>
        <begin position="298"/>
        <end position="321"/>
    </location>
</feature>
<keyword evidence="5" id="KW-1185">Reference proteome</keyword>
<protein>
    <submittedName>
        <fullName evidence="4">Uncharacterized protein</fullName>
    </submittedName>
</protein>
<feature type="compositionally biased region" description="Acidic residues" evidence="3">
    <location>
        <begin position="304"/>
        <end position="313"/>
    </location>
</feature>
<dbReference type="OrthoDB" id="416181at2759"/>
<dbReference type="InterPro" id="IPR039663">
    <property type="entry name" value="AIP/AIPL1/TTC9"/>
</dbReference>
<proteinExistence type="predicted"/>
<dbReference type="EMBL" id="CAJNNV010025120">
    <property type="protein sequence ID" value="CAE8612447.1"/>
    <property type="molecule type" value="Genomic_DNA"/>
</dbReference>
<dbReference type="SUPFAM" id="SSF48452">
    <property type="entry name" value="TPR-like"/>
    <property type="match status" value="1"/>
</dbReference>
<dbReference type="Gene3D" id="1.25.40.10">
    <property type="entry name" value="Tetratricopeptide repeat domain"/>
    <property type="match status" value="1"/>
</dbReference>
<feature type="region of interest" description="Disordered" evidence="3">
    <location>
        <begin position="217"/>
        <end position="242"/>
    </location>
</feature>
<organism evidence="4 5">
    <name type="scientific">Polarella glacialis</name>
    <name type="common">Dinoflagellate</name>
    <dbReference type="NCBI Taxonomy" id="89957"/>
    <lineage>
        <taxon>Eukaryota</taxon>
        <taxon>Sar</taxon>
        <taxon>Alveolata</taxon>
        <taxon>Dinophyceae</taxon>
        <taxon>Suessiales</taxon>
        <taxon>Suessiaceae</taxon>
        <taxon>Polarella</taxon>
    </lineage>
</organism>
<keyword evidence="1" id="KW-0677">Repeat</keyword>
<evidence type="ECO:0000256" key="1">
    <source>
        <dbReference type="ARBA" id="ARBA00022737"/>
    </source>
</evidence>
<dbReference type="AlphaFoldDB" id="A0A813FDA2"/>
<dbReference type="PANTHER" id="PTHR11242">
    <property type="entry name" value="ARYL HYDROCARBON RECEPTOR INTERACTING PROTEIN RELATED"/>
    <property type="match status" value="1"/>
</dbReference>